<name>A0A4R3USR2_ROSSA</name>
<dbReference type="InterPro" id="IPR005064">
    <property type="entry name" value="BUG"/>
</dbReference>
<dbReference type="RefSeq" id="WP_132573602.1">
    <property type="nucleotide sequence ID" value="NZ_SGUF01000019.1"/>
</dbReference>
<organism evidence="2 3">
    <name type="scientific">Roseateles saccharophilus</name>
    <name type="common">Pseudomonas saccharophila</name>
    <dbReference type="NCBI Taxonomy" id="304"/>
    <lineage>
        <taxon>Bacteria</taxon>
        <taxon>Pseudomonadati</taxon>
        <taxon>Pseudomonadota</taxon>
        <taxon>Betaproteobacteria</taxon>
        <taxon>Burkholderiales</taxon>
        <taxon>Sphaerotilaceae</taxon>
        <taxon>Roseateles</taxon>
    </lineage>
</organism>
<evidence type="ECO:0000313" key="3">
    <source>
        <dbReference type="Proteomes" id="UP000295110"/>
    </source>
</evidence>
<sequence length="314" mass="32606">MLAATLFATACAAQAESYPAKTVRVVVHNNPGSAQDVAARQISRRLSEAFGKAFVVDNRPGGGGITGTDVVARAAADGLTLLVAGDGPITILPNLGTSLPYDPRRDLVPVVSLGEVDFVLVTHPKTGWRTLADFVNAARQHPGRYNYASAGNGSPQHLAAEQLKQVAGIQVTHIPYGGGPAGLTGVLSQDVDVMFIAIAPALQLIQGGKLVALAVGGDSADPVLPGIPPVANTYKGFRGGTWLGLFAPTGTPPAVLQRLSAETTRALAEPSLRGQLLAQGIRPTGYQQPQFRFALEAESKKYALLLKSAGIHAD</sequence>
<gene>
    <name evidence="2" type="ORF">EV671_102035</name>
</gene>
<dbReference type="OrthoDB" id="8858091at2"/>
<dbReference type="Gene3D" id="3.40.190.150">
    <property type="entry name" value="Bordetella uptake gene, domain 1"/>
    <property type="match status" value="1"/>
</dbReference>
<dbReference type="InterPro" id="IPR042100">
    <property type="entry name" value="Bug_dom1"/>
</dbReference>
<keyword evidence="2" id="KW-0675">Receptor</keyword>
<dbReference type="Pfam" id="PF03401">
    <property type="entry name" value="TctC"/>
    <property type="match status" value="1"/>
</dbReference>
<comment type="caution">
    <text evidence="2">The sequence shown here is derived from an EMBL/GenBank/DDBJ whole genome shotgun (WGS) entry which is preliminary data.</text>
</comment>
<dbReference type="PANTHER" id="PTHR42928">
    <property type="entry name" value="TRICARBOXYLATE-BINDING PROTEIN"/>
    <property type="match status" value="1"/>
</dbReference>
<dbReference type="PIRSF" id="PIRSF017082">
    <property type="entry name" value="YflP"/>
    <property type="match status" value="1"/>
</dbReference>
<proteinExistence type="inferred from homology"/>
<reference evidence="2 3" key="1">
    <citation type="submission" date="2019-03" db="EMBL/GenBank/DDBJ databases">
        <title>Genomic Encyclopedia of Type Strains, Phase IV (KMG-IV): sequencing the most valuable type-strain genomes for metagenomic binning, comparative biology and taxonomic classification.</title>
        <authorList>
            <person name="Goeker M."/>
        </authorList>
    </citation>
    <scope>NUCLEOTIDE SEQUENCE [LARGE SCALE GENOMIC DNA]</scope>
    <source>
        <strain evidence="2 3">DSM 654</strain>
    </source>
</reference>
<dbReference type="Gene3D" id="3.40.190.10">
    <property type="entry name" value="Periplasmic binding protein-like II"/>
    <property type="match status" value="1"/>
</dbReference>
<evidence type="ECO:0000313" key="2">
    <source>
        <dbReference type="EMBL" id="TCU93074.1"/>
    </source>
</evidence>
<dbReference type="PANTHER" id="PTHR42928:SF5">
    <property type="entry name" value="BLR1237 PROTEIN"/>
    <property type="match status" value="1"/>
</dbReference>
<dbReference type="AlphaFoldDB" id="A0A4R3USR2"/>
<dbReference type="EMBL" id="SMBU01000020">
    <property type="protein sequence ID" value="TCU93074.1"/>
    <property type="molecule type" value="Genomic_DNA"/>
</dbReference>
<dbReference type="Proteomes" id="UP000295110">
    <property type="component" value="Unassembled WGS sequence"/>
</dbReference>
<comment type="similarity">
    <text evidence="1">Belongs to the UPF0065 (bug) family.</text>
</comment>
<keyword evidence="3" id="KW-1185">Reference proteome</keyword>
<protein>
    <submittedName>
        <fullName evidence="2">Tripartite-type tricarboxylate transporter receptor subunit TctC</fullName>
    </submittedName>
</protein>
<accession>A0A4R3USR2</accession>
<dbReference type="SUPFAM" id="SSF53850">
    <property type="entry name" value="Periplasmic binding protein-like II"/>
    <property type="match status" value="1"/>
</dbReference>
<evidence type="ECO:0000256" key="1">
    <source>
        <dbReference type="ARBA" id="ARBA00006987"/>
    </source>
</evidence>